<dbReference type="AlphaFoldDB" id="A0A915HHP2"/>
<name>A0A915HHP2_ROMCU</name>
<dbReference type="Proteomes" id="UP000887565">
    <property type="component" value="Unplaced"/>
</dbReference>
<dbReference type="PANTHER" id="PTHR46880">
    <property type="entry name" value="RAS-ASSOCIATING DOMAIN-CONTAINING PROTEIN"/>
    <property type="match status" value="1"/>
</dbReference>
<dbReference type="WBParaSite" id="nRc.2.0.1.t01125-RA">
    <property type="protein sequence ID" value="nRc.2.0.1.t01125-RA"/>
    <property type="gene ID" value="nRc.2.0.1.g01125"/>
</dbReference>
<protein>
    <submittedName>
        <fullName evidence="2">DUF4371 domain-containing protein</fullName>
    </submittedName>
</protein>
<sequence length="419" mass="48080">CSDDGATLKLNDEDNEGPKAKIAKNTFAFQSNWKNTFPWLEVLDRKAMIVVCRICREAKEKNAWASGKSLKTWRSTYMNDHKMSKSHKNAEDAVKLAKQDALVKSQKICIEKSCQEVMDNMMKVLFVVQQNGPIYFCSKVHEMITHLCDKNDQKRLLPSHHYSNFSTYEMLAALNKATYMEVIGKIRQSNGFTLHIDESTDITEQKHLLMYATFFDCDSQIQTTTYLALLEVKKADARSLCKLIYKFMSTSEIPLTKILNFTSDGASVMLGAYNGVAALLRNKYNVSHLLDFHCVAHSEALAFKDVLNAQEAPFFWRLETIVRDLIAFLSLQSTRHDLKELCEILEHQYVSVDRIFEIRWLSRFNVVTKILAMLKPILVFLNAKETNEMSNQAKRIYQVKLIGATTVLCKKKLIIDLNN</sequence>
<evidence type="ECO:0000313" key="1">
    <source>
        <dbReference type="Proteomes" id="UP000887565"/>
    </source>
</evidence>
<reference evidence="2" key="1">
    <citation type="submission" date="2022-11" db="UniProtKB">
        <authorList>
            <consortium name="WormBaseParasite"/>
        </authorList>
    </citation>
    <scope>IDENTIFICATION</scope>
</reference>
<dbReference type="InterPro" id="IPR012337">
    <property type="entry name" value="RNaseH-like_sf"/>
</dbReference>
<dbReference type="OMA" id="EMITHLC"/>
<evidence type="ECO:0000313" key="2">
    <source>
        <dbReference type="WBParaSite" id="nRc.2.0.1.t01125-RA"/>
    </source>
</evidence>
<dbReference type="SUPFAM" id="SSF53098">
    <property type="entry name" value="Ribonuclease H-like"/>
    <property type="match status" value="1"/>
</dbReference>
<proteinExistence type="predicted"/>
<organism evidence="1 2">
    <name type="scientific">Romanomermis culicivorax</name>
    <name type="common">Nematode worm</name>
    <dbReference type="NCBI Taxonomy" id="13658"/>
    <lineage>
        <taxon>Eukaryota</taxon>
        <taxon>Metazoa</taxon>
        <taxon>Ecdysozoa</taxon>
        <taxon>Nematoda</taxon>
        <taxon>Enoplea</taxon>
        <taxon>Dorylaimia</taxon>
        <taxon>Mermithida</taxon>
        <taxon>Mermithoidea</taxon>
        <taxon>Mermithidae</taxon>
        <taxon>Romanomermis</taxon>
    </lineage>
</organism>
<keyword evidence="1" id="KW-1185">Reference proteome</keyword>
<dbReference type="PANTHER" id="PTHR46880:SF5">
    <property type="entry name" value="DUF4371 DOMAIN-CONTAINING PROTEIN"/>
    <property type="match status" value="1"/>
</dbReference>
<accession>A0A915HHP2</accession>